<dbReference type="InterPro" id="IPR002173">
    <property type="entry name" value="Carboh/pur_kinase_PfkB_CS"/>
</dbReference>
<dbReference type="InterPro" id="IPR011611">
    <property type="entry name" value="PfkB_dom"/>
</dbReference>
<evidence type="ECO:0000256" key="1">
    <source>
        <dbReference type="ARBA" id="ARBA00010688"/>
    </source>
</evidence>
<gene>
    <name evidence="8" type="ORF">GCM10025863_27560</name>
</gene>
<dbReference type="PRINTS" id="PR00990">
    <property type="entry name" value="RIBOKINASE"/>
</dbReference>
<reference evidence="9" key="1">
    <citation type="journal article" date="2019" name="Int. J. Syst. Evol. Microbiol.">
        <title>The Global Catalogue of Microorganisms (GCM) 10K type strain sequencing project: providing services to taxonomists for standard genome sequencing and annotation.</title>
        <authorList>
            <consortium name="The Broad Institute Genomics Platform"/>
            <consortium name="The Broad Institute Genome Sequencing Center for Infectious Disease"/>
            <person name="Wu L."/>
            <person name="Ma J."/>
        </authorList>
    </citation>
    <scope>NUCLEOTIDE SEQUENCE [LARGE SCALE GENOMIC DNA]</scope>
    <source>
        <strain evidence="9">NBRC 106310</strain>
    </source>
</reference>
<proteinExistence type="inferred from homology"/>
<comment type="similarity">
    <text evidence="1 6">Belongs to the carbohydrate kinase PfkB family.</text>
</comment>
<dbReference type="InterPro" id="IPR029056">
    <property type="entry name" value="Ribokinase-like"/>
</dbReference>
<dbReference type="EMBL" id="AP027728">
    <property type="protein sequence ID" value="BDZ40142.1"/>
    <property type="molecule type" value="Genomic_DNA"/>
</dbReference>
<keyword evidence="3" id="KW-0547">Nucleotide-binding</keyword>
<keyword evidence="5" id="KW-0067">ATP-binding</keyword>
<dbReference type="SUPFAM" id="SSF53613">
    <property type="entry name" value="Ribokinase-like"/>
    <property type="match status" value="1"/>
</dbReference>
<keyword evidence="4 6" id="KW-0418">Kinase</keyword>
<dbReference type="Proteomes" id="UP001321543">
    <property type="component" value="Chromosome"/>
</dbReference>
<dbReference type="RefSeq" id="WP_286300649.1">
    <property type="nucleotide sequence ID" value="NZ_AP027728.1"/>
</dbReference>
<evidence type="ECO:0000313" key="8">
    <source>
        <dbReference type="EMBL" id="BDZ40142.1"/>
    </source>
</evidence>
<evidence type="ECO:0000256" key="5">
    <source>
        <dbReference type="ARBA" id="ARBA00022840"/>
    </source>
</evidence>
<dbReference type="PANTHER" id="PTHR43085">
    <property type="entry name" value="HEXOKINASE FAMILY MEMBER"/>
    <property type="match status" value="1"/>
</dbReference>
<evidence type="ECO:0000256" key="4">
    <source>
        <dbReference type="ARBA" id="ARBA00022777"/>
    </source>
</evidence>
<accession>A0ABM8FWS5</accession>
<dbReference type="InterPro" id="IPR002139">
    <property type="entry name" value="Ribo/fructo_kinase"/>
</dbReference>
<dbReference type="InterPro" id="IPR050306">
    <property type="entry name" value="PfkB_Carbo_kinase"/>
</dbReference>
<evidence type="ECO:0000256" key="3">
    <source>
        <dbReference type="ARBA" id="ARBA00022741"/>
    </source>
</evidence>
<evidence type="ECO:0000259" key="7">
    <source>
        <dbReference type="Pfam" id="PF00294"/>
    </source>
</evidence>
<feature type="domain" description="Carbohydrate kinase PfkB" evidence="7">
    <location>
        <begin position="16"/>
        <end position="307"/>
    </location>
</feature>
<evidence type="ECO:0000313" key="9">
    <source>
        <dbReference type="Proteomes" id="UP001321543"/>
    </source>
</evidence>
<dbReference type="Gene3D" id="3.40.1190.20">
    <property type="match status" value="1"/>
</dbReference>
<dbReference type="CDD" id="cd01167">
    <property type="entry name" value="bac_FRK"/>
    <property type="match status" value="1"/>
</dbReference>
<protein>
    <submittedName>
        <fullName evidence="8">Fructokinase</fullName>
    </submittedName>
</protein>
<keyword evidence="9" id="KW-1185">Reference proteome</keyword>
<sequence length="316" mass="32906">MTEHESVITPTPGADRRVVVIGEALIDIVHRADGRVDEVPGGSPANVALTVGRLGDAAELVAAVGADAHGDVIRAWLAESGVRLSAVEGERTATSTARLAADGSATYEFDITWRLPADLSIGTPGVVHAGSIASILHPGADVVQQLLRTAESTALITFDPNVRPALIPDRDDARRRVEALVALADVVKASDEDLTWLYPERSPLDSADAWRRSGPAVVVVTTGGDGAAAVTRGGVTRSPGRPVTVVDTVGAGDTFMGALIHGLLHLRFAGAEARPLLREIDAPDLERILSFAARAAAITVSRPGADPPRRAELPAL</sequence>
<dbReference type="PROSITE" id="PS00583">
    <property type="entry name" value="PFKB_KINASES_1"/>
    <property type="match status" value="1"/>
</dbReference>
<name>A0ABM8FWS5_9MICO</name>
<dbReference type="PANTHER" id="PTHR43085:SF1">
    <property type="entry name" value="PSEUDOURIDINE KINASE-RELATED"/>
    <property type="match status" value="1"/>
</dbReference>
<evidence type="ECO:0000256" key="2">
    <source>
        <dbReference type="ARBA" id="ARBA00022679"/>
    </source>
</evidence>
<evidence type="ECO:0000256" key="6">
    <source>
        <dbReference type="RuleBase" id="RU003704"/>
    </source>
</evidence>
<organism evidence="8 9">
    <name type="scientific">Microbacterium suwonense</name>
    <dbReference type="NCBI Taxonomy" id="683047"/>
    <lineage>
        <taxon>Bacteria</taxon>
        <taxon>Bacillati</taxon>
        <taxon>Actinomycetota</taxon>
        <taxon>Actinomycetes</taxon>
        <taxon>Micrococcales</taxon>
        <taxon>Microbacteriaceae</taxon>
        <taxon>Microbacterium</taxon>
    </lineage>
</organism>
<dbReference type="Pfam" id="PF00294">
    <property type="entry name" value="PfkB"/>
    <property type="match status" value="1"/>
</dbReference>
<dbReference type="PROSITE" id="PS00584">
    <property type="entry name" value="PFKB_KINASES_2"/>
    <property type="match status" value="1"/>
</dbReference>
<keyword evidence="2 6" id="KW-0808">Transferase</keyword>